<dbReference type="Pfam" id="PF07724">
    <property type="entry name" value="AAA_2"/>
    <property type="match status" value="1"/>
</dbReference>
<evidence type="ECO:0000256" key="7">
    <source>
        <dbReference type="PROSITE-ProRule" id="PRU01250"/>
    </source>
</evidence>
<keyword evidence="5 6" id="KW-0143">Chaperone</keyword>
<reference evidence="9 10" key="1">
    <citation type="submission" date="2016-10" db="EMBL/GenBank/DDBJ databases">
        <authorList>
            <person name="de Groot N.N."/>
        </authorList>
    </citation>
    <scope>NUCLEOTIDE SEQUENCE [LARGE SCALE GENOMIC DNA]</scope>
    <source>
        <strain evidence="9 10">ATCC 51327</strain>
    </source>
</reference>
<dbReference type="SMART" id="SM00994">
    <property type="entry name" value="zf-C4_ClpX"/>
    <property type="match status" value="1"/>
</dbReference>
<dbReference type="InterPro" id="IPR003959">
    <property type="entry name" value="ATPase_AAA_core"/>
</dbReference>
<dbReference type="InterPro" id="IPR027417">
    <property type="entry name" value="P-loop_NTPase"/>
</dbReference>
<evidence type="ECO:0000256" key="1">
    <source>
        <dbReference type="ARBA" id="ARBA00022723"/>
    </source>
</evidence>
<evidence type="ECO:0000313" key="10">
    <source>
        <dbReference type="Proteomes" id="UP000199006"/>
    </source>
</evidence>
<dbReference type="CDD" id="cd19497">
    <property type="entry name" value="RecA-like_ClpX"/>
    <property type="match status" value="1"/>
</dbReference>
<keyword evidence="9" id="KW-0645">Protease</keyword>
<dbReference type="InterPro" id="IPR050052">
    <property type="entry name" value="ATP-dep_Clp_protease_ClpX"/>
</dbReference>
<dbReference type="PANTHER" id="PTHR48102">
    <property type="entry name" value="ATP-DEPENDENT CLP PROTEASE ATP-BINDING SUBUNIT CLPX-LIKE, MITOCHONDRIAL-RELATED"/>
    <property type="match status" value="1"/>
</dbReference>
<dbReference type="NCBIfam" id="TIGR00382">
    <property type="entry name" value="clpX"/>
    <property type="match status" value="1"/>
</dbReference>
<dbReference type="InterPro" id="IPR004487">
    <property type="entry name" value="Clp_protease_ATP-bd_su_ClpX"/>
</dbReference>
<dbReference type="InterPro" id="IPR059188">
    <property type="entry name" value="Znf_CLPX-like"/>
</dbReference>
<dbReference type="Gene3D" id="1.10.8.60">
    <property type="match status" value="1"/>
</dbReference>
<dbReference type="OrthoDB" id="9804062at2"/>
<dbReference type="AlphaFoldDB" id="A0A1I4JFB6"/>
<dbReference type="GO" id="GO:0008270">
    <property type="term" value="F:zinc ion binding"/>
    <property type="evidence" value="ECO:0007669"/>
    <property type="project" value="UniProtKB-UniRule"/>
</dbReference>
<feature type="binding site" evidence="6 7">
    <location>
        <position position="36"/>
    </location>
    <ligand>
        <name>Zn(2+)</name>
        <dbReference type="ChEBI" id="CHEBI:29105"/>
    </ligand>
</feature>
<dbReference type="GO" id="GO:0046983">
    <property type="term" value="F:protein dimerization activity"/>
    <property type="evidence" value="ECO:0007669"/>
    <property type="project" value="UniProtKB-UniRule"/>
</dbReference>
<comment type="function">
    <text evidence="6">ATP-dependent specificity component of the Clp protease. It directs the protease to specific substrates. Can perform chaperone functions in the absence of ClpP.</text>
</comment>
<accession>A0A1I4JFB6</accession>
<evidence type="ECO:0000256" key="3">
    <source>
        <dbReference type="ARBA" id="ARBA00022833"/>
    </source>
</evidence>
<keyword evidence="3 6" id="KW-0862">Zinc</keyword>
<dbReference type="GO" id="GO:0009376">
    <property type="term" value="C:HslUV protease complex"/>
    <property type="evidence" value="ECO:0007669"/>
    <property type="project" value="TreeGrafter"/>
</dbReference>
<dbReference type="PANTHER" id="PTHR48102:SF7">
    <property type="entry name" value="ATP-DEPENDENT CLP PROTEASE ATP-BINDING SUBUNIT CLPX-LIKE, MITOCHONDRIAL"/>
    <property type="match status" value="1"/>
</dbReference>
<dbReference type="GO" id="GO:0008233">
    <property type="term" value="F:peptidase activity"/>
    <property type="evidence" value="ECO:0007669"/>
    <property type="project" value="UniProtKB-KW"/>
</dbReference>
<evidence type="ECO:0000313" key="9">
    <source>
        <dbReference type="EMBL" id="SFL65240.1"/>
    </source>
</evidence>
<keyword evidence="2 6" id="KW-0547">Nucleotide-binding</keyword>
<dbReference type="Gene3D" id="3.40.50.300">
    <property type="entry name" value="P-loop containing nucleotide triphosphate hydrolases"/>
    <property type="match status" value="1"/>
</dbReference>
<dbReference type="InterPro" id="IPR038366">
    <property type="entry name" value="Znf_CppX_C4_sf"/>
</dbReference>
<name>A0A1I4JFB6_9FIRM</name>
<dbReference type="Pfam" id="PF10431">
    <property type="entry name" value="ClpB_D2-small"/>
    <property type="match status" value="1"/>
</dbReference>
<dbReference type="FunFam" id="3.40.50.300:FF:000005">
    <property type="entry name" value="ATP-dependent Clp protease ATP-binding subunit ClpX"/>
    <property type="match status" value="1"/>
</dbReference>
<gene>
    <name evidence="6" type="primary">clpX</name>
    <name evidence="9" type="ORF">SAMN02983006_01699</name>
</gene>
<keyword evidence="9" id="KW-0378">Hydrolase</keyword>
<dbReference type="GO" id="GO:0140662">
    <property type="term" value="F:ATP-dependent protein folding chaperone"/>
    <property type="evidence" value="ECO:0007669"/>
    <property type="project" value="InterPro"/>
</dbReference>
<dbReference type="InterPro" id="IPR010603">
    <property type="entry name" value="Znf_CppX_C4"/>
</dbReference>
<evidence type="ECO:0000256" key="6">
    <source>
        <dbReference type="HAMAP-Rule" id="MF_00175"/>
    </source>
</evidence>
<evidence type="ECO:0000259" key="8">
    <source>
        <dbReference type="PROSITE" id="PS51902"/>
    </source>
</evidence>
<dbReference type="GO" id="GO:0016887">
    <property type="term" value="F:ATP hydrolysis activity"/>
    <property type="evidence" value="ECO:0007669"/>
    <property type="project" value="InterPro"/>
</dbReference>
<dbReference type="SUPFAM" id="SSF57716">
    <property type="entry name" value="Glucocorticoid receptor-like (DNA-binding domain)"/>
    <property type="match status" value="1"/>
</dbReference>
<feature type="binding site" evidence="6 7">
    <location>
        <position position="14"/>
    </location>
    <ligand>
        <name>Zn(2+)</name>
        <dbReference type="ChEBI" id="CHEBI:29105"/>
    </ligand>
</feature>
<dbReference type="FunFam" id="1.10.8.60:FF:000002">
    <property type="entry name" value="ATP-dependent Clp protease ATP-binding subunit ClpX"/>
    <property type="match status" value="1"/>
</dbReference>
<feature type="binding site" evidence="6">
    <location>
        <begin position="118"/>
        <end position="125"/>
    </location>
    <ligand>
        <name>ATP</name>
        <dbReference type="ChEBI" id="CHEBI:30616"/>
    </ligand>
</feature>
<evidence type="ECO:0000256" key="2">
    <source>
        <dbReference type="ARBA" id="ARBA00022741"/>
    </source>
</evidence>
<protein>
    <recommendedName>
        <fullName evidence="6">ATP-dependent Clp protease ATP-binding subunit ClpX</fullName>
    </recommendedName>
</protein>
<keyword evidence="1 6" id="KW-0479">Metal-binding</keyword>
<dbReference type="HAMAP" id="MF_00175">
    <property type="entry name" value="ClpX"/>
    <property type="match status" value="1"/>
</dbReference>
<feature type="binding site" evidence="6 7">
    <location>
        <position position="17"/>
    </location>
    <ligand>
        <name>Zn(2+)</name>
        <dbReference type="ChEBI" id="CHEBI:29105"/>
    </ligand>
</feature>
<dbReference type="Proteomes" id="UP000199006">
    <property type="component" value="Unassembled WGS sequence"/>
</dbReference>
<keyword evidence="10" id="KW-1185">Reference proteome</keyword>
<dbReference type="RefSeq" id="WP_089861791.1">
    <property type="nucleotide sequence ID" value="NZ_FOTI01000022.1"/>
</dbReference>
<dbReference type="Gene3D" id="6.20.220.10">
    <property type="entry name" value="ClpX chaperone, C4-type zinc finger domain"/>
    <property type="match status" value="1"/>
</dbReference>
<organism evidence="9 10">
    <name type="scientific">Halanaerobium salsuginis</name>
    <dbReference type="NCBI Taxonomy" id="29563"/>
    <lineage>
        <taxon>Bacteria</taxon>
        <taxon>Bacillati</taxon>
        <taxon>Bacillota</taxon>
        <taxon>Clostridia</taxon>
        <taxon>Halanaerobiales</taxon>
        <taxon>Halanaerobiaceae</taxon>
        <taxon>Halanaerobium</taxon>
    </lineage>
</organism>
<dbReference type="InterPro" id="IPR046425">
    <property type="entry name" value="ClpX_bact"/>
</dbReference>
<keyword evidence="4 6" id="KW-0067">ATP-binding</keyword>
<dbReference type="SMART" id="SM01086">
    <property type="entry name" value="ClpB_D2-small"/>
    <property type="match status" value="1"/>
</dbReference>
<feature type="domain" description="ClpX-type ZB" evidence="8">
    <location>
        <begin position="1"/>
        <end position="55"/>
    </location>
</feature>
<proteinExistence type="inferred from homology"/>
<dbReference type="PROSITE" id="PS51902">
    <property type="entry name" value="CLPX_ZB"/>
    <property type="match status" value="1"/>
</dbReference>
<dbReference type="GO" id="GO:0051082">
    <property type="term" value="F:unfolded protein binding"/>
    <property type="evidence" value="ECO:0007669"/>
    <property type="project" value="UniProtKB-UniRule"/>
</dbReference>
<dbReference type="InterPro" id="IPR019489">
    <property type="entry name" value="Clp_ATPase_C"/>
</dbReference>
<dbReference type="SUPFAM" id="SSF52540">
    <property type="entry name" value="P-loop containing nucleoside triphosphate hydrolases"/>
    <property type="match status" value="1"/>
</dbReference>
<comment type="subunit">
    <text evidence="6">Component of the ClpX-ClpP complex. Forms a hexameric ring that, in the presence of ATP, binds to fourteen ClpP subunits assembled into a disk-like structure with a central cavity, resembling the structure of eukaryotic proteasomes.</text>
</comment>
<sequence length="419" mass="46860">MFKFGDQEDGELKCSFCGKKQDQVKKLVAGPGVYICDECIELCNEIVEEEFDEELDLEFSNVPKPKEIKDILDQYVIGQERAKKSLAVAVYNHYKRVNSNMVVDDVELQKSNIMMVGPTGCGKTLLAQTLARILDVPFAITDATSLTEAGYVGEDVENILLKLIQSADYDIEKAEKGIIYIDEIDKIARKSENTSITRDVSGEGVQQALLKIIEGTVASVPPQGGRKHPHQEFIQIDTTNILFIAGGAFDGLDKLINSRISQKVMGFGADIKSKDESKNIGDVLKHIQPQDLLHYGLIPEFIGRMPIQVTLDQLESEDMVRIMQEPRNALVKQYEKFFAMDEIELEFTEEALQAIAEKALARKTGARGLRSVVENAVLDIMYDLPSRPEIKKCIITKDVIIENADPVLELEEEEEEESA</sequence>
<evidence type="ECO:0000256" key="5">
    <source>
        <dbReference type="ARBA" id="ARBA00023186"/>
    </source>
</evidence>
<dbReference type="EMBL" id="FOTI01000022">
    <property type="protein sequence ID" value="SFL65240.1"/>
    <property type="molecule type" value="Genomic_DNA"/>
</dbReference>
<dbReference type="GO" id="GO:0051603">
    <property type="term" value="P:proteolysis involved in protein catabolic process"/>
    <property type="evidence" value="ECO:0007669"/>
    <property type="project" value="TreeGrafter"/>
</dbReference>
<dbReference type="InterPro" id="IPR003593">
    <property type="entry name" value="AAA+_ATPase"/>
</dbReference>
<dbReference type="GO" id="GO:0005524">
    <property type="term" value="F:ATP binding"/>
    <property type="evidence" value="ECO:0007669"/>
    <property type="project" value="UniProtKB-UniRule"/>
</dbReference>
<comment type="similarity">
    <text evidence="6 7">Belongs to the ClpX chaperone family.</text>
</comment>
<dbReference type="NCBIfam" id="NF003745">
    <property type="entry name" value="PRK05342.1"/>
    <property type="match status" value="1"/>
</dbReference>
<dbReference type="SMART" id="SM00382">
    <property type="entry name" value="AAA"/>
    <property type="match status" value="1"/>
</dbReference>
<dbReference type="STRING" id="29563.SAMN02983006_01699"/>
<evidence type="ECO:0000256" key="4">
    <source>
        <dbReference type="ARBA" id="ARBA00022840"/>
    </source>
</evidence>
<dbReference type="Pfam" id="PF06689">
    <property type="entry name" value="zf-C4_ClpX"/>
    <property type="match status" value="1"/>
</dbReference>
<dbReference type="GO" id="GO:0051301">
    <property type="term" value="P:cell division"/>
    <property type="evidence" value="ECO:0007669"/>
    <property type="project" value="TreeGrafter"/>
</dbReference>
<feature type="binding site" evidence="6 7">
    <location>
        <position position="39"/>
    </location>
    <ligand>
        <name>Zn(2+)</name>
        <dbReference type="ChEBI" id="CHEBI:29105"/>
    </ligand>
</feature>